<name>M4RSU0_9ALTE</name>
<sequence>MFSDIFDVAKDVAVTNQYEEIENIRCAFKNDEFVLYYQPKINMRTNQIVGLEALIRWDHPQKGILPPAAFLPVIEQNTLLIELGEWVIKAALNQLSSWSKSGIEMPISVNISPLQLQQTDFVDRLTLIFKSHPHFKAGQIEFEILETSALDDIKIVKSVVEKCHELGVVFSIDDFGTGYSSLTYLKKLPTEYLKIDRSFIRYMLTDHDDRSIVMGIIQLAKTFERTVIAEGVETIAHGEKLLTLGCKLAQGFGISKPMPAKEFPGWLGHWTHNNEWQILSDPE</sequence>
<dbReference type="SUPFAM" id="SSF141868">
    <property type="entry name" value="EAL domain-like"/>
    <property type="match status" value="1"/>
</dbReference>
<dbReference type="KEGG" id="gps:C427_3175"/>
<dbReference type="HOGENOM" id="CLU_000445_70_50_6"/>
<dbReference type="PANTHER" id="PTHR33121">
    <property type="entry name" value="CYCLIC DI-GMP PHOSPHODIESTERASE PDEF"/>
    <property type="match status" value="1"/>
</dbReference>
<dbReference type="InterPro" id="IPR050706">
    <property type="entry name" value="Cyclic-di-GMP_PDE-like"/>
</dbReference>
<evidence type="ECO:0000259" key="1">
    <source>
        <dbReference type="PROSITE" id="PS50883"/>
    </source>
</evidence>
<dbReference type="Gene3D" id="3.20.20.450">
    <property type="entry name" value="EAL domain"/>
    <property type="match status" value="1"/>
</dbReference>
<dbReference type="PATRIC" id="fig|1129794.4.peg.3159"/>
<dbReference type="InterPro" id="IPR001633">
    <property type="entry name" value="EAL_dom"/>
</dbReference>
<dbReference type="EMBL" id="CP003837">
    <property type="protein sequence ID" value="AGH45284.1"/>
    <property type="molecule type" value="Genomic_DNA"/>
</dbReference>
<dbReference type="SMART" id="SM00052">
    <property type="entry name" value="EAL"/>
    <property type="match status" value="1"/>
</dbReference>
<dbReference type="PROSITE" id="PS50883">
    <property type="entry name" value="EAL"/>
    <property type="match status" value="1"/>
</dbReference>
<evidence type="ECO:0000313" key="2">
    <source>
        <dbReference type="EMBL" id="AGH45284.1"/>
    </source>
</evidence>
<feature type="domain" description="EAL" evidence="1">
    <location>
        <begin position="17"/>
        <end position="271"/>
    </location>
</feature>
<dbReference type="eggNOG" id="COG2200">
    <property type="taxonomic scope" value="Bacteria"/>
</dbReference>
<dbReference type="GO" id="GO:0071111">
    <property type="term" value="F:cyclic-guanylate-specific phosphodiesterase activity"/>
    <property type="evidence" value="ECO:0007669"/>
    <property type="project" value="InterPro"/>
</dbReference>
<dbReference type="AlphaFoldDB" id="M4RSU0"/>
<dbReference type="Pfam" id="PF00563">
    <property type="entry name" value="EAL"/>
    <property type="match status" value="1"/>
</dbReference>
<keyword evidence="3" id="KW-1185">Reference proteome</keyword>
<dbReference type="InterPro" id="IPR035919">
    <property type="entry name" value="EAL_sf"/>
</dbReference>
<dbReference type="CDD" id="cd01948">
    <property type="entry name" value="EAL"/>
    <property type="match status" value="1"/>
</dbReference>
<dbReference type="STRING" id="1129794.C427_3175"/>
<reference evidence="2 3" key="1">
    <citation type="journal article" date="2013" name="Genome Announc.">
        <title>Complete Genome Sequence of Glaciecola psychrophila Strain 170T.</title>
        <authorList>
            <person name="Yin J."/>
            <person name="Chen J."/>
            <person name="Liu G."/>
            <person name="Yu Y."/>
            <person name="Song L."/>
            <person name="Wang X."/>
            <person name="Qu X."/>
        </authorList>
    </citation>
    <scope>NUCLEOTIDE SEQUENCE [LARGE SCALE GENOMIC DNA]</scope>
    <source>
        <strain evidence="2 3">170</strain>
    </source>
</reference>
<accession>M4RSU0</accession>
<evidence type="ECO:0000313" key="3">
    <source>
        <dbReference type="Proteomes" id="UP000011864"/>
    </source>
</evidence>
<dbReference type="RefSeq" id="WP_015430934.1">
    <property type="nucleotide sequence ID" value="NC_020514.1"/>
</dbReference>
<gene>
    <name evidence="2" type="ORF">C427_3175</name>
</gene>
<organism evidence="2 3">
    <name type="scientific">Paraglaciecola psychrophila 170</name>
    <dbReference type="NCBI Taxonomy" id="1129794"/>
    <lineage>
        <taxon>Bacteria</taxon>
        <taxon>Pseudomonadati</taxon>
        <taxon>Pseudomonadota</taxon>
        <taxon>Gammaproteobacteria</taxon>
        <taxon>Alteromonadales</taxon>
        <taxon>Alteromonadaceae</taxon>
        <taxon>Paraglaciecola</taxon>
    </lineage>
</organism>
<dbReference type="Proteomes" id="UP000011864">
    <property type="component" value="Chromosome"/>
</dbReference>
<proteinExistence type="predicted"/>
<dbReference type="PANTHER" id="PTHR33121:SF70">
    <property type="entry name" value="SIGNALING PROTEIN YKOW"/>
    <property type="match status" value="1"/>
</dbReference>
<protein>
    <submittedName>
        <fullName evidence="2">Signal transduction protein</fullName>
    </submittedName>
</protein>